<dbReference type="Gene3D" id="3.10.580.10">
    <property type="entry name" value="CBS-domain"/>
    <property type="match status" value="1"/>
</dbReference>
<reference evidence="9" key="1">
    <citation type="submission" date="2013-12" db="EMBL/GenBank/DDBJ databases">
        <authorList>
            <person name="Linke B."/>
        </authorList>
    </citation>
    <scope>NUCLEOTIDE SEQUENCE [LARGE SCALE GENOMIC DNA]</scope>
    <source>
        <strain evidence="9">CRIB-18</strain>
    </source>
</reference>
<evidence type="ECO:0000259" key="8">
    <source>
        <dbReference type="PROSITE" id="PS51464"/>
    </source>
</evidence>
<dbReference type="CDD" id="cd04604">
    <property type="entry name" value="CBS_pair_SIS_assoc"/>
    <property type="match status" value="1"/>
</dbReference>
<evidence type="ECO:0000256" key="4">
    <source>
        <dbReference type="PIRNR" id="PIRNR004692"/>
    </source>
</evidence>
<feature type="domain" description="SIS" evidence="8">
    <location>
        <begin position="58"/>
        <end position="201"/>
    </location>
</feature>
<evidence type="ECO:0000313" key="10">
    <source>
        <dbReference type="Proteomes" id="UP000031552"/>
    </source>
</evidence>
<dbReference type="InterPro" id="IPR046342">
    <property type="entry name" value="CBS_dom_sf"/>
</dbReference>
<dbReference type="eggNOG" id="COG0794">
    <property type="taxonomic scope" value="Bacteria"/>
</dbReference>
<feature type="site" description="Catalytically relevant" evidence="5">
    <location>
        <position position="128"/>
    </location>
</feature>
<reference evidence="9" key="2">
    <citation type="submission" date="2014-09" db="EMBL/GenBank/DDBJ databases">
        <title>Criblamydia sequanensis harbors a mega-plasmid encoding arsenite resistance.</title>
        <authorList>
            <person name="Bertelli C."/>
            <person name="Goesmann A."/>
            <person name="Greub G."/>
        </authorList>
    </citation>
    <scope>NUCLEOTIDE SEQUENCE [LARGE SCALE GENOMIC DNA]</scope>
    <source>
        <strain evidence="9">CRIB-18</strain>
    </source>
</reference>
<evidence type="ECO:0000256" key="1">
    <source>
        <dbReference type="ARBA" id="ARBA00008165"/>
    </source>
</evidence>
<dbReference type="Proteomes" id="UP000031552">
    <property type="component" value="Unassembled WGS sequence"/>
</dbReference>
<evidence type="ECO:0000256" key="2">
    <source>
        <dbReference type="ARBA" id="ARBA00022737"/>
    </source>
</evidence>
<dbReference type="GO" id="GO:0097367">
    <property type="term" value="F:carbohydrate derivative binding"/>
    <property type="evidence" value="ECO:0007669"/>
    <property type="project" value="InterPro"/>
</dbReference>
<feature type="site" description="Catalytically relevant" evidence="5">
    <location>
        <position position="76"/>
    </location>
</feature>
<dbReference type="Gene3D" id="3.40.50.10490">
    <property type="entry name" value="Glucose-6-phosphate isomerase like protein, domain 1"/>
    <property type="match status" value="1"/>
</dbReference>
<dbReference type="STRING" id="1437425.CSEC_1578"/>
<dbReference type="InterPro" id="IPR046348">
    <property type="entry name" value="SIS_dom_sf"/>
</dbReference>
<evidence type="ECO:0000256" key="6">
    <source>
        <dbReference type="PROSITE-ProRule" id="PRU00703"/>
    </source>
</evidence>
<dbReference type="PROSITE" id="PS51464">
    <property type="entry name" value="SIS"/>
    <property type="match status" value="1"/>
</dbReference>
<feature type="site" description="Catalytically relevant" evidence="5">
    <location>
        <position position="210"/>
    </location>
</feature>
<proteinExistence type="inferred from homology"/>
<sequence>MPEHMKKSELATSNKKELYLKTNKKSKETLLLKKLLEEERENLEYFFDKIDLEALEKVYSILKACKGLIIFSGVGKSALVAKKIAATMTSTNTRAIYLSPMNALHGDIGIVSKEDVFVLISKSGESEELVQLLPFLRNKKATLVAVVSNLSSRLAKASDLALCLPVKKELCPFDLAPTTSSIVQMIFGDVISIALMREKNFSIDEYAFNHPAGQIGKRLTFKVGDLMLTGSEIPIAQSESKLIDCLVELSNKRCGSLLISNKSLELLGIFTDGDLRRALQQLGSKALDLPIKELMNSNPRTITRDSLAREALKLMEGSKKNEVTVLPVVDEHKKILGLLKLHDLIQTGI</sequence>
<keyword evidence="2" id="KW-0677">Repeat</keyword>
<dbReference type="SMART" id="SM00116">
    <property type="entry name" value="CBS"/>
    <property type="match status" value="2"/>
</dbReference>
<dbReference type="InterPro" id="IPR001347">
    <property type="entry name" value="SIS_dom"/>
</dbReference>
<dbReference type="InterPro" id="IPR035474">
    <property type="entry name" value="SIS_Kpsf"/>
</dbReference>
<evidence type="ECO:0000313" key="9">
    <source>
        <dbReference type="EMBL" id="CDR34392.1"/>
    </source>
</evidence>
<dbReference type="EMBL" id="CCEJ010000007">
    <property type="protein sequence ID" value="CDR34392.1"/>
    <property type="molecule type" value="Genomic_DNA"/>
</dbReference>
<evidence type="ECO:0000256" key="5">
    <source>
        <dbReference type="PIRSR" id="PIRSR004692-3"/>
    </source>
</evidence>
<dbReference type="PANTHER" id="PTHR47476">
    <property type="match status" value="1"/>
</dbReference>
<organism evidence="9 10">
    <name type="scientific">Candidatus Criblamydia sequanensis CRIB-18</name>
    <dbReference type="NCBI Taxonomy" id="1437425"/>
    <lineage>
        <taxon>Bacteria</taxon>
        <taxon>Pseudomonadati</taxon>
        <taxon>Chlamydiota</taxon>
        <taxon>Chlamydiia</taxon>
        <taxon>Parachlamydiales</taxon>
        <taxon>Candidatus Criblamydiaceae</taxon>
        <taxon>Candidatus Criblamydia</taxon>
    </lineage>
</organism>
<dbReference type="PROSITE" id="PS51371">
    <property type="entry name" value="CBS"/>
    <property type="match status" value="1"/>
</dbReference>
<keyword evidence="10" id="KW-1185">Reference proteome</keyword>
<dbReference type="GO" id="GO:0016853">
    <property type="term" value="F:isomerase activity"/>
    <property type="evidence" value="ECO:0007669"/>
    <property type="project" value="UniProtKB-KW"/>
</dbReference>
<dbReference type="InterPro" id="IPR000644">
    <property type="entry name" value="CBS_dom"/>
</dbReference>
<dbReference type="AlphaFoldDB" id="A0A090CZD6"/>
<feature type="domain" description="CBS" evidence="7">
    <location>
        <begin position="295"/>
        <end position="349"/>
    </location>
</feature>
<dbReference type="GO" id="GO:1901135">
    <property type="term" value="P:carbohydrate derivative metabolic process"/>
    <property type="evidence" value="ECO:0007669"/>
    <property type="project" value="InterPro"/>
</dbReference>
<dbReference type="SUPFAM" id="SSF53697">
    <property type="entry name" value="SIS domain"/>
    <property type="match status" value="1"/>
</dbReference>
<dbReference type="CDD" id="cd05014">
    <property type="entry name" value="SIS_Kpsf"/>
    <property type="match status" value="1"/>
</dbReference>
<gene>
    <name evidence="9" type="ORF">CSEC_1578</name>
</gene>
<name>A0A090CZD6_9BACT</name>
<dbReference type="Pfam" id="PF00571">
    <property type="entry name" value="CBS"/>
    <property type="match status" value="2"/>
</dbReference>
<comment type="similarity">
    <text evidence="1 4">Belongs to the SIS family. GutQ/KpsF subfamily.</text>
</comment>
<dbReference type="eggNOG" id="COG0517">
    <property type="taxonomic scope" value="Bacteria"/>
</dbReference>
<dbReference type="NCBIfam" id="TIGR00393">
    <property type="entry name" value="kpsF"/>
    <property type="match status" value="1"/>
</dbReference>
<keyword evidence="9" id="KW-0413">Isomerase</keyword>
<dbReference type="GO" id="GO:0005975">
    <property type="term" value="P:carbohydrate metabolic process"/>
    <property type="evidence" value="ECO:0007669"/>
    <property type="project" value="InterPro"/>
</dbReference>
<evidence type="ECO:0000256" key="3">
    <source>
        <dbReference type="ARBA" id="ARBA00023122"/>
    </source>
</evidence>
<dbReference type="Pfam" id="PF01380">
    <property type="entry name" value="SIS"/>
    <property type="match status" value="1"/>
</dbReference>
<keyword evidence="3 6" id="KW-0129">CBS domain</keyword>
<accession>A0A090CZD6</accession>
<dbReference type="PIRSF" id="PIRSF004692">
    <property type="entry name" value="KdsD_KpsF"/>
    <property type="match status" value="1"/>
</dbReference>
<dbReference type="InterPro" id="IPR004800">
    <property type="entry name" value="KdsD/KpsF-type"/>
</dbReference>
<dbReference type="PANTHER" id="PTHR47476:SF2">
    <property type="entry name" value="ARABINOSE 5-PHOSPHATE ISOMERASE-RELATED"/>
    <property type="match status" value="1"/>
</dbReference>
<evidence type="ECO:0000259" key="7">
    <source>
        <dbReference type="PROSITE" id="PS51371"/>
    </source>
</evidence>
<feature type="site" description="Catalytically relevant" evidence="5">
    <location>
        <position position="169"/>
    </location>
</feature>
<comment type="caution">
    <text evidence="9">The sequence shown here is derived from an EMBL/GenBank/DDBJ whole genome shotgun (WGS) entry which is preliminary data.</text>
</comment>
<protein>
    <submittedName>
        <fullName evidence="9">Phosphosugar isomerase</fullName>
    </submittedName>
</protein>